<dbReference type="EMBL" id="HACG01019455">
    <property type="protein sequence ID" value="CEK66320.1"/>
    <property type="molecule type" value="Transcribed_RNA"/>
</dbReference>
<name>A0A0B6ZF08_9EUPU</name>
<proteinExistence type="predicted"/>
<gene>
    <name evidence="1" type="primary">ORF58183</name>
</gene>
<organism evidence="1">
    <name type="scientific">Arion vulgaris</name>
    <dbReference type="NCBI Taxonomy" id="1028688"/>
    <lineage>
        <taxon>Eukaryota</taxon>
        <taxon>Metazoa</taxon>
        <taxon>Spiralia</taxon>
        <taxon>Lophotrochozoa</taxon>
        <taxon>Mollusca</taxon>
        <taxon>Gastropoda</taxon>
        <taxon>Heterobranchia</taxon>
        <taxon>Euthyneura</taxon>
        <taxon>Panpulmonata</taxon>
        <taxon>Eupulmonata</taxon>
        <taxon>Stylommatophora</taxon>
        <taxon>Helicina</taxon>
        <taxon>Arionoidea</taxon>
        <taxon>Arionidae</taxon>
        <taxon>Arion</taxon>
    </lineage>
</organism>
<feature type="non-terminal residue" evidence="1">
    <location>
        <position position="1"/>
    </location>
</feature>
<reference evidence="1" key="1">
    <citation type="submission" date="2014-12" db="EMBL/GenBank/DDBJ databases">
        <title>Insight into the proteome of Arion vulgaris.</title>
        <authorList>
            <person name="Aradska J."/>
            <person name="Bulat T."/>
            <person name="Smidak R."/>
            <person name="Sarate P."/>
            <person name="Gangsoo J."/>
            <person name="Sialana F."/>
            <person name="Bilban M."/>
            <person name="Lubec G."/>
        </authorList>
    </citation>
    <scope>NUCLEOTIDE SEQUENCE</scope>
    <source>
        <tissue evidence="1">Skin</tissue>
    </source>
</reference>
<accession>A0A0B6ZF08</accession>
<protein>
    <submittedName>
        <fullName evidence="1">Uncharacterized protein</fullName>
    </submittedName>
</protein>
<evidence type="ECO:0000313" key="1">
    <source>
        <dbReference type="EMBL" id="CEK66320.1"/>
    </source>
</evidence>
<sequence>VLKASIQQYSPLKHRPIGASSSLDHQNITTPQMTSFSTIHSHTNSSPALFSPSATSCILSSQTLNTFTSSNTLAPILNLQKTTLAAPKLTKVDG</sequence>
<dbReference type="AlphaFoldDB" id="A0A0B6ZF08"/>
<feature type="non-terminal residue" evidence="1">
    <location>
        <position position="94"/>
    </location>
</feature>